<feature type="compositionally biased region" description="Basic and acidic residues" evidence="1">
    <location>
        <begin position="253"/>
        <end position="269"/>
    </location>
</feature>
<dbReference type="AlphaFoldDB" id="B0D2B8"/>
<dbReference type="HOGENOM" id="CLU_809079_0_0_1"/>
<evidence type="ECO:0000256" key="1">
    <source>
        <dbReference type="SAM" id="MobiDB-lite"/>
    </source>
</evidence>
<protein>
    <submittedName>
        <fullName evidence="2">Predicted protein</fullName>
    </submittedName>
</protein>
<accession>B0D2B8</accession>
<dbReference type="Proteomes" id="UP000001194">
    <property type="component" value="Unassembled WGS sequence"/>
</dbReference>
<feature type="compositionally biased region" description="Polar residues" evidence="1">
    <location>
        <begin position="270"/>
        <end position="286"/>
    </location>
</feature>
<dbReference type="InParanoid" id="B0D2B8"/>
<dbReference type="GeneID" id="6074142"/>
<keyword evidence="3" id="KW-1185">Reference proteome</keyword>
<organism evidence="3">
    <name type="scientific">Laccaria bicolor (strain S238N-H82 / ATCC MYA-4686)</name>
    <name type="common">Bicoloured deceiver</name>
    <name type="synonym">Laccaria laccata var. bicolor</name>
    <dbReference type="NCBI Taxonomy" id="486041"/>
    <lineage>
        <taxon>Eukaryota</taxon>
        <taxon>Fungi</taxon>
        <taxon>Dikarya</taxon>
        <taxon>Basidiomycota</taxon>
        <taxon>Agaricomycotina</taxon>
        <taxon>Agaricomycetes</taxon>
        <taxon>Agaricomycetidae</taxon>
        <taxon>Agaricales</taxon>
        <taxon>Agaricineae</taxon>
        <taxon>Hydnangiaceae</taxon>
        <taxon>Laccaria</taxon>
    </lineage>
</organism>
<name>B0D2B8_LACBS</name>
<reference evidence="2 3" key="1">
    <citation type="journal article" date="2008" name="Nature">
        <title>The genome of Laccaria bicolor provides insights into mycorrhizal symbiosis.</title>
        <authorList>
            <person name="Martin F."/>
            <person name="Aerts A."/>
            <person name="Ahren D."/>
            <person name="Brun A."/>
            <person name="Danchin E.G.J."/>
            <person name="Duchaussoy F."/>
            <person name="Gibon J."/>
            <person name="Kohler A."/>
            <person name="Lindquist E."/>
            <person name="Pereda V."/>
            <person name="Salamov A."/>
            <person name="Shapiro H.J."/>
            <person name="Wuyts J."/>
            <person name="Blaudez D."/>
            <person name="Buee M."/>
            <person name="Brokstein P."/>
            <person name="Canbaeck B."/>
            <person name="Cohen D."/>
            <person name="Courty P.E."/>
            <person name="Coutinho P.M."/>
            <person name="Delaruelle C."/>
            <person name="Detter J.C."/>
            <person name="Deveau A."/>
            <person name="DiFazio S."/>
            <person name="Duplessis S."/>
            <person name="Fraissinet-Tachet L."/>
            <person name="Lucic E."/>
            <person name="Frey-Klett P."/>
            <person name="Fourrey C."/>
            <person name="Feussner I."/>
            <person name="Gay G."/>
            <person name="Grimwood J."/>
            <person name="Hoegger P.J."/>
            <person name="Jain P."/>
            <person name="Kilaru S."/>
            <person name="Labbe J."/>
            <person name="Lin Y.C."/>
            <person name="Legue V."/>
            <person name="Le Tacon F."/>
            <person name="Marmeisse R."/>
            <person name="Melayah D."/>
            <person name="Montanini B."/>
            <person name="Muratet M."/>
            <person name="Nehls U."/>
            <person name="Niculita-Hirzel H."/>
            <person name="Oudot-Le Secq M.P."/>
            <person name="Peter M."/>
            <person name="Quesneville H."/>
            <person name="Rajashekar B."/>
            <person name="Reich M."/>
            <person name="Rouhier N."/>
            <person name="Schmutz J."/>
            <person name="Yin T."/>
            <person name="Chalot M."/>
            <person name="Henrissat B."/>
            <person name="Kuees U."/>
            <person name="Lucas S."/>
            <person name="Van de Peer Y."/>
            <person name="Podila G.K."/>
            <person name="Polle A."/>
            <person name="Pukkila P.J."/>
            <person name="Richardson P.M."/>
            <person name="Rouze P."/>
            <person name="Sanders I.R."/>
            <person name="Stajich J.E."/>
            <person name="Tunlid A."/>
            <person name="Tuskan G."/>
            <person name="Grigoriev I.V."/>
        </authorList>
    </citation>
    <scope>NUCLEOTIDE SEQUENCE [LARGE SCALE GENOMIC DNA]</scope>
    <source>
        <strain evidence="3">S238N-H82 / ATCC MYA-4686</strain>
    </source>
</reference>
<dbReference type="EMBL" id="DS547096">
    <property type="protein sequence ID" value="EDR10717.1"/>
    <property type="molecule type" value="Genomic_DNA"/>
</dbReference>
<evidence type="ECO:0000313" key="2">
    <source>
        <dbReference type="EMBL" id="EDR10717.1"/>
    </source>
</evidence>
<sequence length="343" mass="39423">MRNSEYHNHFIQVFSYQISFYQLQQTDKREDERGNDNAKSGRAIQCVNAARRAQGYRQRADTLLGCEEWAKVTQIVSKYSAFRMEPRSVSRVPVFRTEIRRLDEQWRRLGGYGGVNGVRTRYTIKIRNHSLGSLKKQTSTRGKVTQILGTSHGATFWVACTSFTDGDTSSRGFKRAMALFWGRQRSQDTLNHEVAHSLSRKTSKVNVYTWGGESNPFQVLDTSHGAFWIRALTLSTPQTSPLLIQSAETTYLDPKERNTPSDKGKRLHENSSVPTTNNNRVMSTTQIDPCGAWDGEERIYTRPVDARMKDSYRRPRTSHRPSLETRCKYTPLTFFEHLYKSST</sequence>
<feature type="region of interest" description="Disordered" evidence="1">
    <location>
        <begin position="250"/>
        <end position="286"/>
    </location>
</feature>
<gene>
    <name evidence="2" type="ORF">LACBIDRAFT_315411</name>
</gene>
<dbReference type="KEGG" id="lbc:LACBIDRAFT_315411"/>
<proteinExistence type="predicted"/>
<dbReference type="RefSeq" id="XP_001878018.1">
    <property type="nucleotide sequence ID" value="XM_001877983.1"/>
</dbReference>
<evidence type="ECO:0000313" key="3">
    <source>
        <dbReference type="Proteomes" id="UP000001194"/>
    </source>
</evidence>